<protein>
    <recommendedName>
        <fullName evidence="1">DUF7946 domain-containing protein</fullName>
    </recommendedName>
</protein>
<dbReference type="Pfam" id="PF25678">
    <property type="entry name" value="DUF7946"/>
    <property type="match status" value="1"/>
</dbReference>
<dbReference type="RefSeq" id="WP_120259791.1">
    <property type="nucleotide sequence ID" value="NZ_RAPY01000002.1"/>
</dbReference>
<dbReference type="AlphaFoldDB" id="A0A420B846"/>
<organism evidence="2 3">
    <name type="scientific">Sphingobacterium detergens</name>
    <dbReference type="NCBI Taxonomy" id="1145106"/>
    <lineage>
        <taxon>Bacteria</taxon>
        <taxon>Pseudomonadati</taxon>
        <taxon>Bacteroidota</taxon>
        <taxon>Sphingobacteriia</taxon>
        <taxon>Sphingobacteriales</taxon>
        <taxon>Sphingobacteriaceae</taxon>
        <taxon>Sphingobacterium</taxon>
    </lineage>
</organism>
<dbReference type="OrthoDB" id="6943389at2"/>
<dbReference type="InterPro" id="IPR057706">
    <property type="entry name" value="DUF7946"/>
</dbReference>
<accession>A0A420B846</accession>
<evidence type="ECO:0000313" key="3">
    <source>
        <dbReference type="Proteomes" id="UP000286246"/>
    </source>
</evidence>
<sequence length="275" mass="31270">MNKYIEIKLNLRYEGGDAEAHKLDLYDASRSIKGLSQVLHIVSTSLIKSGEVRQRYTPLKGVGFYFEAARKGSFLETISILVENEAVQTIGLSVFSAAFWDMIKYTLKNTVGKKHEPETKVVKDILKDNPNFAKDIANALETPLIELQRPIESDSAVEISIERPRAGKVIQFDVDTLDLLLKDPEPVYEEDITGNVTRFNALSLKGGRFYSNDEKRTISFTFSEDLDNIQRGILTKSLDRYNDGLPSEISLNAFVYRDKSGKVKRYKIEEVERKY</sequence>
<dbReference type="EMBL" id="RAPY01000002">
    <property type="protein sequence ID" value="RKE52785.1"/>
    <property type="molecule type" value="Genomic_DNA"/>
</dbReference>
<keyword evidence="3" id="KW-1185">Reference proteome</keyword>
<evidence type="ECO:0000259" key="1">
    <source>
        <dbReference type="Pfam" id="PF25678"/>
    </source>
</evidence>
<proteinExistence type="predicted"/>
<gene>
    <name evidence="2" type="ORF">DFQ12_3031</name>
</gene>
<feature type="domain" description="DUF7946" evidence="1">
    <location>
        <begin position="10"/>
        <end position="178"/>
    </location>
</feature>
<reference evidence="2 3" key="1">
    <citation type="submission" date="2018-09" db="EMBL/GenBank/DDBJ databases">
        <title>Genomic Encyclopedia of Type Strains, Phase III (KMG-III): the genomes of soil and plant-associated and newly described type strains.</title>
        <authorList>
            <person name="Whitman W."/>
        </authorList>
    </citation>
    <scope>NUCLEOTIDE SEQUENCE [LARGE SCALE GENOMIC DNA]</scope>
    <source>
        <strain evidence="2 3">CECT 7938</strain>
    </source>
</reference>
<dbReference type="Proteomes" id="UP000286246">
    <property type="component" value="Unassembled WGS sequence"/>
</dbReference>
<comment type="caution">
    <text evidence="2">The sequence shown here is derived from an EMBL/GenBank/DDBJ whole genome shotgun (WGS) entry which is preliminary data.</text>
</comment>
<evidence type="ECO:0000313" key="2">
    <source>
        <dbReference type="EMBL" id="RKE52785.1"/>
    </source>
</evidence>
<name>A0A420B846_SPHD1</name>